<proteinExistence type="predicted"/>
<feature type="region of interest" description="Disordered" evidence="1">
    <location>
        <begin position="93"/>
        <end position="112"/>
    </location>
</feature>
<name>A0AAD4MNL8_9BILA</name>
<protein>
    <submittedName>
        <fullName evidence="3">Winged helix-turn helix domain-containing protein</fullName>
    </submittedName>
</protein>
<dbReference type="Proteomes" id="UP001201812">
    <property type="component" value="Unassembled WGS sequence"/>
</dbReference>
<keyword evidence="2" id="KW-1133">Transmembrane helix</keyword>
<evidence type="ECO:0000313" key="4">
    <source>
        <dbReference type="Proteomes" id="UP001201812"/>
    </source>
</evidence>
<dbReference type="AlphaFoldDB" id="A0AAD4MNL8"/>
<gene>
    <name evidence="3" type="ORF">DdX_17700</name>
</gene>
<keyword evidence="4" id="KW-1185">Reference proteome</keyword>
<evidence type="ECO:0000256" key="2">
    <source>
        <dbReference type="SAM" id="Phobius"/>
    </source>
</evidence>
<feature type="transmembrane region" description="Helical" evidence="2">
    <location>
        <begin position="12"/>
        <end position="38"/>
    </location>
</feature>
<comment type="caution">
    <text evidence="3">The sequence shown here is derived from an EMBL/GenBank/DDBJ whole genome shotgun (WGS) entry which is preliminary data.</text>
</comment>
<keyword evidence="2" id="KW-0472">Membrane</keyword>
<organism evidence="3 4">
    <name type="scientific">Ditylenchus destructor</name>
    <dbReference type="NCBI Taxonomy" id="166010"/>
    <lineage>
        <taxon>Eukaryota</taxon>
        <taxon>Metazoa</taxon>
        <taxon>Ecdysozoa</taxon>
        <taxon>Nematoda</taxon>
        <taxon>Chromadorea</taxon>
        <taxon>Rhabditida</taxon>
        <taxon>Tylenchina</taxon>
        <taxon>Tylenchomorpha</taxon>
        <taxon>Sphaerularioidea</taxon>
        <taxon>Anguinidae</taxon>
        <taxon>Anguininae</taxon>
        <taxon>Ditylenchus</taxon>
    </lineage>
</organism>
<accession>A0AAD4MNL8</accession>
<keyword evidence="2" id="KW-0812">Transmembrane</keyword>
<dbReference type="EMBL" id="JAKKPZ010000204">
    <property type="protein sequence ID" value="KAI1698787.1"/>
    <property type="molecule type" value="Genomic_DNA"/>
</dbReference>
<reference evidence="3" key="1">
    <citation type="submission" date="2022-01" db="EMBL/GenBank/DDBJ databases">
        <title>Genome Sequence Resource for Two Populations of Ditylenchus destructor, the Migratory Endoparasitic Phytonematode.</title>
        <authorList>
            <person name="Zhang H."/>
            <person name="Lin R."/>
            <person name="Xie B."/>
        </authorList>
    </citation>
    <scope>NUCLEOTIDE SEQUENCE</scope>
    <source>
        <strain evidence="3">BazhouSP</strain>
    </source>
</reference>
<evidence type="ECO:0000256" key="1">
    <source>
        <dbReference type="SAM" id="MobiDB-lite"/>
    </source>
</evidence>
<sequence length="127" mass="14458">MASKPHSSTFRGQLGIAFVPIMATYAIFLVLTALAIIVDLNQDKKQTNNGHDQYFEDLFHIAALPGVNNIARLLKMHKQSVIRAVSRFKELGTLEDRPRSGRPPDQQPERKQMPMADWWKGLSFLRL</sequence>
<evidence type="ECO:0000313" key="3">
    <source>
        <dbReference type="EMBL" id="KAI1698787.1"/>
    </source>
</evidence>